<evidence type="ECO:0000259" key="7">
    <source>
        <dbReference type="PROSITE" id="PS50110"/>
    </source>
</evidence>
<dbReference type="GO" id="GO:0003677">
    <property type="term" value="F:DNA binding"/>
    <property type="evidence" value="ECO:0007669"/>
    <property type="project" value="UniProtKB-KW"/>
</dbReference>
<dbReference type="Pfam" id="PF00072">
    <property type="entry name" value="Response_reg"/>
    <property type="match status" value="1"/>
</dbReference>
<keyword evidence="3 8" id="KW-0238">DNA-binding</keyword>
<dbReference type="PROSITE" id="PS50043">
    <property type="entry name" value="HTH_LUXR_2"/>
    <property type="match status" value="1"/>
</dbReference>
<dbReference type="GO" id="GO:0000160">
    <property type="term" value="P:phosphorelay signal transduction system"/>
    <property type="evidence" value="ECO:0007669"/>
    <property type="project" value="InterPro"/>
</dbReference>
<reference evidence="9" key="1">
    <citation type="submission" date="2016-10" db="EMBL/GenBank/DDBJ databases">
        <authorList>
            <person name="Varghese N."/>
            <person name="Submissions S."/>
        </authorList>
    </citation>
    <scope>NUCLEOTIDE SEQUENCE [LARGE SCALE GENOMIC DNA]</scope>
    <source>
        <strain evidence="9">DSM 44675</strain>
    </source>
</reference>
<dbReference type="RefSeq" id="WP_072751710.1">
    <property type="nucleotide sequence ID" value="NZ_FOAW01000007.1"/>
</dbReference>
<name>A0A1H7NL47_9NOCA</name>
<dbReference type="SUPFAM" id="SSF52172">
    <property type="entry name" value="CheY-like"/>
    <property type="match status" value="1"/>
</dbReference>
<gene>
    <name evidence="8" type="ORF">SAMN05444583_10769</name>
</gene>
<dbReference type="InterPro" id="IPR039420">
    <property type="entry name" value="WalR-like"/>
</dbReference>
<evidence type="ECO:0000313" key="8">
    <source>
        <dbReference type="EMBL" id="SEL24114.1"/>
    </source>
</evidence>
<dbReference type="PANTHER" id="PTHR43214">
    <property type="entry name" value="TWO-COMPONENT RESPONSE REGULATOR"/>
    <property type="match status" value="1"/>
</dbReference>
<dbReference type="AlphaFoldDB" id="A0A1H7NL47"/>
<dbReference type="PROSITE" id="PS00622">
    <property type="entry name" value="HTH_LUXR_1"/>
    <property type="match status" value="1"/>
</dbReference>
<dbReference type="EMBL" id="FOAW01000007">
    <property type="protein sequence ID" value="SEL24114.1"/>
    <property type="molecule type" value="Genomic_DNA"/>
</dbReference>
<dbReference type="Gene3D" id="3.40.50.2300">
    <property type="match status" value="1"/>
</dbReference>
<evidence type="ECO:0000256" key="1">
    <source>
        <dbReference type="ARBA" id="ARBA00022553"/>
    </source>
</evidence>
<dbReference type="OrthoDB" id="9808843at2"/>
<organism evidence="8 9">
    <name type="scientific">Rhodococcus maanshanensis</name>
    <dbReference type="NCBI Taxonomy" id="183556"/>
    <lineage>
        <taxon>Bacteria</taxon>
        <taxon>Bacillati</taxon>
        <taxon>Actinomycetota</taxon>
        <taxon>Actinomycetes</taxon>
        <taxon>Mycobacteriales</taxon>
        <taxon>Nocardiaceae</taxon>
        <taxon>Rhodococcus</taxon>
    </lineage>
</organism>
<dbReference type="InterPro" id="IPR001789">
    <property type="entry name" value="Sig_transdc_resp-reg_receiver"/>
</dbReference>
<keyword evidence="9" id="KW-1185">Reference proteome</keyword>
<proteinExistence type="predicted"/>
<evidence type="ECO:0000256" key="4">
    <source>
        <dbReference type="ARBA" id="ARBA00023163"/>
    </source>
</evidence>
<evidence type="ECO:0000259" key="6">
    <source>
        <dbReference type="PROSITE" id="PS50043"/>
    </source>
</evidence>
<dbReference type="PRINTS" id="PR00038">
    <property type="entry name" value="HTHLUXR"/>
</dbReference>
<dbReference type="InterPro" id="IPR011006">
    <property type="entry name" value="CheY-like_superfamily"/>
</dbReference>
<dbReference type="CDD" id="cd06170">
    <property type="entry name" value="LuxR_C_like"/>
    <property type="match status" value="1"/>
</dbReference>
<dbReference type="CDD" id="cd17535">
    <property type="entry name" value="REC_NarL-like"/>
    <property type="match status" value="1"/>
</dbReference>
<sequence>MSMRIFLVDDHEIVRRGLVDLLAGVPDFTVVGEAASVGEALVAVPKAEVDVAVLDVRLPDGSGVELCRDLRSAQPDLRCLMLTSYSDDEALFDAVMAGASGYLLKQILGTDLVAAIRMVGAGGSLIDADATAAVLGRIRAQRDQGAAVSGLSEQERAVFELIGEGLTNREIGGRLFLAEKTVKNYVSRILAKLGMQRRTQAAVLATELRGRPGRDR</sequence>
<evidence type="ECO:0000256" key="5">
    <source>
        <dbReference type="PROSITE-ProRule" id="PRU00169"/>
    </source>
</evidence>
<keyword evidence="4" id="KW-0804">Transcription</keyword>
<dbReference type="PROSITE" id="PS50110">
    <property type="entry name" value="RESPONSE_REGULATORY"/>
    <property type="match status" value="1"/>
</dbReference>
<dbReference type="Pfam" id="PF00196">
    <property type="entry name" value="GerE"/>
    <property type="match status" value="1"/>
</dbReference>
<evidence type="ECO:0000256" key="2">
    <source>
        <dbReference type="ARBA" id="ARBA00023015"/>
    </source>
</evidence>
<dbReference type="GO" id="GO:0006355">
    <property type="term" value="P:regulation of DNA-templated transcription"/>
    <property type="evidence" value="ECO:0007669"/>
    <property type="project" value="InterPro"/>
</dbReference>
<feature type="domain" description="Response regulatory" evidence="7">
    <location>
        <begin position="4"/>
        <end position="120"/>
    </location>
</feature>
<protein>
    <submittedName>
        <fullName evidence="8">DNA-binding response regulator, NarL/FixJ family, contains REC and HTH domains</fullName>
    </submittedName>
</protein>
<dbReference type="PANTHER" id="PTHR43214:SF24">
    <property type="entry name" value="TRANSCRIPTIONAL REGULATORY PROTEIN NARL-RELATED"/>
    <property type="match status" value="1"/>
</dbReference>
<keyword evidence="1 5" id="KW-0597">Phosphoprotein</keyword>
<feature type="domain" description="HTH luxR-type" evidence="6">
    <location>
        <begin position="144"/>
        <end position="209"/>
    </location>
</feature>
<dbReference type="InterPro" id="IPR058245">
    <property type="entry name" value="NreC/VraR/RcsB-like_REC"/>
</dbReference>
<evidence type="ECO:0000256" key="3">
    <source>
        <dbReference type="ARBA" id="ARBA00023125"/>
    </source>
</evidence>
<dbReference type="InterPro" id="IPR000792">
    <property type="entry name" value="Tscrpt_reg_LuxR_C"/>
</dbReference>
<accession>A0A1H7NL47</accession>
<keyword evidence="2" id="KW-0805">Transcription regulation</keyword>
<dbReference type="Proteomes" id="UP000198677">
    <property type="component" value="Unassembled WGS sequence"/>
</dbReference>
<feature type="modified residue" description="4-aspartylphosphate" evidence="5">
    <location>
        <position position="55"/>
    </location>
</feature>
<dbReference type="SMART" id="SM00421">
    <property type="entry name" value="HTH_LUXR"/>
    <property type="match status" value="1"/>
</dbReference>
<evidence type="ECO:0000313" key="9">
    <source>
        <dbReference type="Proteomes" id="UP000198677"/>
    </source>
</evidence>
<dbReference type="SMART" id="SM00448">
    <property type="entry name" value="REC"/>
    <property type="match status" value="1"/>
</dbReference>